<dbReference type="AlphaFoldDB" id="A0A2Z6PBC6"/>
<name>A0A2Z6PBC6_TRISU</name>
<proteinExistence type="predicted"/>
<keyword evidence="1" id="KW-0812">Transmembrane</keyword>
<evidence type="ECO:0000313" key="2">
    <source>
        <dbReference type="EMBL" id="GAU41689.1"/>
    </source>
</evidence>
<keyword evidence="1" id="KW-1133">Transmembrane helix</keyword>
<protein>
    <submittedName>
        <fullName evidence="2">Uncharacterized protein</fullName>
    </submittedName>
</protein>
<evidence type="ECO:0000313" key="3">
    <source>
        <dbReference type="Proteomes" id="UP000242715"/>
    </source>
</evidence>
<keyword evidence="1" id="KW-0472">Membrane</keyword>
<dbReference type="OrthoDB" id="1936886at2759"/>
<feature type="transmembrane region" description="Helical" evidence="1">
    <location>
        <begin position="31"/>
        <end position="49"/>
    </location>
</feature>
<accession>A0A2Z6PBC6</accession>
<organism evidence="2 3">
    <name type="scientific">Trifolium subterraneum</name>
    <name type="common">Subterranean clover</name>
    <dbReference type="NCBI Taxonomy" id="3900"/>
    <lineage>
        <taxon>Eukaryota</taxon>
        <taxon>Viridiplantae</taxon>
        <taxon>Streptophyta</taxon>
        <taxon>Embryophyta</taxon>
        <taxon>Tracheophyta</taxon>
        <taxon>Spermatophyta</taxon>
        <taxon>Magnoliopsida</taxon>
        <taxon>eudicotyledons</taxon>
        <taxon>Gunneridae</taxon>
        <taxon>Pentapetalae</taxon>
        <taxon>rosids</taxon>
        <taxon>fabids</taxon>
        <taxon>Fabales</taxon>
        <taxon>Fabaceae</taxon>
        <taxon>Papilionoideae</taxon>
        <taxon>50 kb inversion clade</taxon>
        <taxon>NPAAA clade</taxon>
        <taxon>Hologalegina</taxon>
        <taxon>IRL clade</taxon>
        <taxon>Trifolieae</taxon>
        <taxon>Trifolium</taxon>
    </lineage>
</organism>
<dbReference type="EMBL" id="DF973875">
    <property type="protein sequence ID" value="GAU41689.1"/>
    <property type="molecule type" value="Genomic_DNA"/>
</dbReference>
<sequence>MIVSIAADSLGLSQSISNNNTLVSQSGRFELGFFTLGLVHGMVYTLVLYQNKFQTHSYITRLFPTMMKSSIHIAARSIPLS</sequence>
<keyword evidence="3" id="KW-1185">Reference proteome</keyword>
<dbReference type="Proteomes" id="UP000242715">
    <property type="component" value="Unassembled WGS sequence"/>
</dbReference>
<reference evidence="3" key="1">
    <citation type="journal article" date="2017" name="Front. Plant Sci.">
        <title>Climate Clever Clovers: New Paradigm to Reduce the Environmental Footprint of Ruminants by Breeding Low Methanogenic Forages Utilizing Haplotype Variation.</title>
        <authorList>
            <person name="Kaur P."/>
            <person name="Appels R."/>
            <person name="Bayer P.E."/>
            <person name="Keeble-Gagnere G."/>
            <person name="Wang J."/>
            <person name="Hirakawa H."/>
            <person name="Shirasawa K."/>
            <person name="Vercoe P."/>
            <person name="Stefanova K."/>
            <person name="Durmic Z."/>
            <person name="Nichols P."/>
            <person name="Revell C."/>
            <person name="Isobe S.N."/>
            <person name="Edwards D."/>
            <person name="Erskine W."/>
        </authorList>
    </citation>
    <scope>NUCLEOTIDE SEQUENCE [LARGE SCALE GENOMIC DNA]</scope>
    <source>
        <strain evidence="3">cv. Daliak</strain>
    </source>
</reference>
<gene>
    <name evidence="2" type="ORF">TSUD_94100</name>
</gene>
<evidence type="ECO:0000256" key="1">
    <source>
        <dbReference type="SAM" id="Phobius"/>
    </source>
</evidence>